<feature type="transmembrane region" description="Helical" evidence="6">
    <location>
        <begin position="122"/>
        <end position="140"/>
    </location>
</feature>
<feature type="transmembrane region" description="Helical" evidence="6">
    <location>
        <begin position="20"/>
        <end position="37"/>
    </location>
</feature>
<evidence type="ECO:0000313" key="7">
    <source>
        <dbReference type="EMBL" id="MBB4844460.1"/>
    </source>
</evidence>
<keyword evidence="3 6" id="KW-0812">Transmembrane</keyword>
<name>A0A840L8F6_9BURK</name>
<dbReference type="NCBIfam" id="NF008441">
    <property type="entry name" value="PRK11285.1"/>
    <property type="match status" value="1"/>
</dbReference>
<evidence type="ECO:0000256" key="1">
    <source>
        <dbReference type="ARBA" id="ARBA00004651"/>
    </source>
</evidence>
<dbReference type="EMBL" id="JACHLP010000006">
    <property type="protein sequence ID" value="MBB4844460.1"/>
    <property type="molecule type" value="Genomic_DNA"/>
</dbReference>
<evidence type="ECO:0000256" key="4">
    <source>
        <dbReference type="ARBA" id="ARBA00022989"/>
    </source>
</evidence>
<evidence type="ECO:0000256" key="6">
    <source>
        <dbReference type="SAM" id="Phobius"/>
    </source>
</evidence>
<comment type="caution">
    <text evidence="7">The sequence shown here is derived from an EMBL/GenBank/DDBJ whole genome shotgun (WGS) entry which is preliminary data.</text>
</comment>
<evidence type="ECO:0000256" key="3">
    <source>
        <dbReference type="ARBA" id="ARBA00022692"/>
    </source>
</evidence>
<organism evidence="7 8">
    <name type="scientific">Roseateles oligotrophus</name>
    <dbReference type="NCBI Taxonomy" id="1769250"/>
    <lineage>
        <taxon>Bacteria</taxon>
        <taxon>Pseudomonadati</taxon>
        <taxon>Pseudomonadota</taxon>
        <taxon>Betaproteobacteria</taxon>
        <taxon>Burkholderiales</taxon>
        <taxon>Sphaerotilaceae</taxon>
        <taxon>Roseateles</taxon>
    </lineage>
</organism>
<feature type="transmembrane region" description="Helical" evidence="6">
    <location>
        <begin position="43"/>
        <end position="63"/>
    </location>
</feature>
<dbReference type="Pfam" id="PF02653">
    <property type="entry name" value="BPD_transp_2"/>
    <property type="match status" value="1"/>
</dbReference>
<keyword evidence="2" id="KW-1003">Cell membrane</keyword>
<feature type="transmembrane region" description="Helical" evidence="6">
    <location>
        <begin position="213"/>
        <end position="235"/>
    </location>
</feature>
<proteinExistence type="predicted"/>
<feature type="transmembrane region" description="Helical" evidence="6">
    <location>
        <begin position="267"/>
        <end position="286"/>
    </location>
</feature>
<keyword evidence="8" id="KW-1185">Reference proteome</keyword>
<sequence length="318" mass="32810">MANSQTSRLHLLLQEHSLTLVFLALFTALSLSVDYFLSVPNMIGLALSVSQIGMVACAMTFCLASRDFDLSIGSTVALAGVLCAVVINSTNSIALGVAAALGVGALIGLANGLLIAKLRINALIATLASMEIVRGLAFITSGGQAVGIGRDDFFVLGSEFLLGVPLPVWIMGACVVVFGLLLNRTSYGRNTLAIGGNPEAARLAGIPVARLRITIFLVQGLLAAAAGIILASRITSGQPNAAQGFELNVISACVLGGVSLMGGRASIFGMLIGVLIMGTVQNAMNLLNIDAFYQYVVRGGILLIAVALDQLKQGQGQH</sequence>
<keyword evidence="5 6" id="KW-0472">Membrane</keyword>
<feature type="transmembrane region" description="Helical" evidence="6">
    <location>
        <begin position="160"/>
        <end position="182"/>
    </location>
</feature>
<accession>A0A840L8F6</accession>
<evidence type="ECO:0000256" key="2">
    <source>
        <dbReference type="ARBA" id="ARBA00022475"/>
    </source>
</evidence>
<comment type="subcellular location">
    <subcellularLocation>
        <location evidence="1">Cell membrane</location>
        <topology evidence="1">Multi-pass membrane protein</topology>
    </subcellularLocation>
</comment>
<dbReference type="AlphaFoldDB" id="A0A840L8F6"/>
<evidence type="ECO:0000313" key="8">
    <source>
        <dbReference type="Proteomes" id="UP000562027"/>
    </source>
</evidence>
<feature type="transmembrane region" description="Helical" evidence="6">
    <location>
        <begin position="70"/>
        <end position="87"/>
    </location>
</feature>
<gene>
    <name evidence="7" type="ORF">HNP55_003004</name>
</gene>
<dbReference type="PANTHER" id="PTHR32196:SF37">
    <property type="entry name" value="L-ARABINOSE TRANSPORT SYSTEM PERMEASE PROTEIN ARAH"/>
    <property type="match status" value="1"/>
</dbReference>
<dbReference type="GO" id="GO:0005886">
    <property type="term" value="C:plasma membrane"/>
    <property type="evidence" value="ECO:0007669"/>
    <property type="project" value="UniProtKB-SubCell"/>
</dbReference>
<protein>
    <submittedName>
        <fullName evidence="7">L-arabinose transport system permease protein</fullName>
    </submittedName>
</protein>
<feature type="transmembrane region" description="Helical" evidence="6">
    <location>
        <begin position="93"/>
        <end position="115"/>
    </location>
</feature>
<dbReference type="CDD" id="cd06579">
    <property type="entry name" value="TM_PBP1_transp_AraH_like"/>
    <property type="match status" value="1"/>
</dbReference>
<dbReference type="InterPro" id="IPR001851">
    <property type="entry name" value="ABC_transp_permease"/>
</dbReference>
<dbReference type="PANTHER" id="PTHR32196">
    <property type="entry name" value="ABC TRANSPORTER PERMEASE PROTEIN YPHD-RELATED-RELATED"/>
    <property type="match status" value="1"/>
</dbReference>
<evidence type="ECO:0000256" key="5">
    <source>
        <dbReference type="ARBA" id="ARBA00023136"/>
    </source>
</evidence>
<dbReference type="Proteomes" id="UP000562027">
    <property type="component" value="Unassembled WGS sequence"/>
</dbReference>
<dbReference type="RefSeq" id="WP_184300894.1">
    <property type="nucleotide sequence ID" value="NZ_JACHLP010000006.1"/>
</dbReference>
<keyword evidence="4 6" id="KW-1133">Transmembrane helix</keyword>
<reference evidence="7 8" key="1">
    <citation type="submission" date="2020-08" db="EMBL/GenBank/DDBJ databases">
        <title>Functional genomics of gut bacteria from endangered species of beetles.</title>
        <authorList>
            <person name="Carlos-Shanley C."/>
        </authorList>
    </citation>
    <scope>NUCLEOTIDE SEQUENCE [LARGE SCALE GENOMIC DNA]</scope>
    <source>
        <strain evidence="7 8">S00239</strain>
    </source>
</reference>
<dbReference type="GO" id="GO:0022857">
    <property type="term" value="F:transmembrane transporter activity"/>
    <property type="evidence" value="ECO:0007669"/>
    <property type="project" value="InterPro"/>
</dbReference>